<proteinExistence type="predicted"/>
<evidence type="ECO:0000256" key="1">
    <source>
        <dbReference type="SAM" id="MobiDB-lite"/>
    </source>
</evidence>
<feature type="domain" description="Protein kinase" evidence="3">
    <location>
        <begin position="1"/>
        <end position="295"/>
    </location>
</feature>
<dbReference type="EMBL" id="JACIGI010000004">
    <property type="protein sequence ID" value="MBB4284902.1"/>
    <property type="molecule type" value="Genomic_DNA"/>
</dbReference>
<protein>
    <recommendedName>
        <fullName evidence="3">Protein kinase domain-containing protein</fullName>
    </recommendedName>
</protein>
<evidence type="ECO:0000256" key="2">
    <source>
        <dbReference type="SAM" id="Phobius"/>
    </source>
</evidence>
<evidence type="ECO:0000313" key="4">
    <source>
        <dbReference type="EMBL" id="MBB4284902.1"/>
    </source>
</evidence>
<keyword evidence="2" id="KW-1133">Transmembrane helix</keyword>
<dbReference type="PROSITE" id="PS50011">
    <property type="entry name" value="PROTEIN_KINASE_DOM"/>
    <property type="match status" value="1"/>
</dbReference>
<dbReference type="AlphaFoldDB" id="A0A7W6RXC4"/>
<name>A0A7W6RXC4_9PROT</name>
<sequence>MARERQTRAADAGGAAATAAPAAPAGSGPAVTLRDRFAIFPQNRLPDLDTPNATAFVAEDKRQRGRSMFALIVTGGLPPRIQVMKHLKGLRSPGLMALVEWGPVDWTPDGAVRLALVYEQPLGGRVMTRMADTIDPITDQQFVKTILRPLAVALGELNNHGVTHRAIRPTNLFFADAAGTRIVLGDCATSPPAIDQPVVSEPIESGMCLPEGRGPGSPADDFYALGVSTVMLLIGRDPVAGVGDADLIRRKLHHGTYATLVSDQRVPLNMIEVLRGLLADDTDQRWDFEQLDLWFNGRRMSPVQARPMRRAQRAFVFLNQEFLTPRNLAHAMATHWDKAAPVVLEGKLEIWLRRGLEDNQLADQVAMAIRNATFGGDRSRRGTNDMALANVLIALDPQAPIRYREFRAHLDGFGSVLSAFVARGQDTRLVTEVILKEVPKMWLGARDHFSPEYVQLDGTFKELRDFLLDGANRGAGLERCLYEMNESQHCLSPLFAKDLVMDIREVLPALDRLGARMDAKTNPLDRHVVAFIAARFPKDIDPQLAALNESDPKRSTLGMLSLLAVLQWRLGPEAVYGLCSWVGGLMAPIINSYQSRERRRGLEREIPKLVRKGSLPELYNYVDNADERKADFDDFQRARAEWAMAQQQIRNLETGQAGVDENAERTGQRVAATGSVGIAIVTVAIVLMGYMF</sequence>
<feature type="compositionally biased region" description="Low complexity" evidence="1">
    <location>
        <begin position="9"/>
        <end position="28"/>
    </location>
</feature>
<keyword evidence="2" id="KW-0472">Membrane</keyword>
<comment type="caution">
    <text evidence="4">The sequence shown here is derived from an EMBL/GenBank/DDBJ whole genome shotgun (WGS) entry which is preliminary data.</text>
</comment>
<dbReference type="GO" id="GO:0004672">
    <property type="term" value="F:protein kinase activity"/>
    <property type="evidence" value="ECO:0007669"/>
    <property type="project" value="InterPro"/>
</dbReference>
<dbReference type="InterPro" id="IPR000719">
    <property type="entry name" value="Prot_kinase_dom"/>
</dbReference>
<gene>
    <name evidence="4" type="ORF">GGD88_000616</name>
</gene>
<dbReference type="SMART" id="SM00220">
    <property type="entry name" value="S_TKc"/>
    <property type="match status" value="1"/>
</dbReference>
<evidence type="ECO:0000259" key="3">
    <source>
        <dbReference type="PROSITE" id="PS50011"/>
    </source>
</evidence>
<keyword evidence="5" id="KW-1185">Reference proteome</keyword>
<feature type="region of interest" description="Disordered" evidence="1">
    <location>
        <begin position="1"/>
        <end position="28"/>
    </location>
</feature>
<dbReference type="Proteomes" id="UP000555728">
    <property type="component" value="Unassembled WGS sequence"/>
</dbReference>
<accession>A0A7W6RXC4</accession>
<organism evidence="4 5">
    <name type="scientific">Roseospira goensis</name>
    <dbReference type="NCBI Taxonomy" id="391922"/>
    <lineage>
        <taxon>Bacteria</taxon>
        <taxon>Pseudomonadati</taxon>
        <taxon>Pseudomonadota</taxon>
        <taxon>Alphaproteobacteria</taxon>
        <taxon>Rhodospirillales</taxon>
        <taxon>Rhodospirillaceae</taxon>
        <taxon>Roseospira</taxon>
    </lineage>
</organism>
<keyword evidence="2" id="KW-0812">Transmembrane</keyword>
<dbReference type="InterPro" id="IPR011009">
    <property type="entry name" value="Kinase-like_dom_sf"/>
</dbReference>
<dbReference type="SUPFAM" id="SSF56112">
    <property type="entry name" value="Protein kinase-like (PK-like)"/>
    <property type="match status" value="1"/>
</dbReference>
<feature type="transmembrane region" description="Helical" evidence="2">
    <location>
        <begin position="574"/>
        <end position="593"/>
    </location>
</feature>
<evidence type="ECO:0000313" key="5">
    <source>
        <dbReference type="Proteomes" id="UP000555728"/>
    </source>
</evidence>
<dbReference type="Gene3D" id="1.10.510.10">
    <property type="entry name" value="Transferase(Phosphotransferase) domain 1"/>
    <property type="match status" value="1"/>
</dbReference>
<feature type="transmembrane region" description="Helical" evidence="2">
    <location>
        <begin position="670"/>
        <end position="691"/>
    </location>
</feature>
<dbReference type="GO" id="GO:0005524">
    <property type="term" value="F:ATP binding"/>
    <property type="evidence" value="ECO:0007669"/>
    <property type="project" value="InterPro"/>
</dbReference>
<reference evidence="4 5" key="1">
    <citation type="submission" date="2020-08" db="EMBL/GenBank/DDBJ databases">
        <title>Genome sequencing of Purple Non-Sulfur Bacteria from various extreme environments.</title>
        <authorList>
            <person name="Mayer M."/>
        </authorList>
    </citation>
    <scope>NUCLEOTIDE SEQUENCE [LARGE SCALE GENOMIC DNA]</scope>
    <source>
        <strain evidence="4 5">JA135</strain>
    </source>
</reference>
<dbReference type="RefSeq" id="WP_184431610.1">
    <property type="nucleotide sequence ID" value="NZ_JACIGI010000004.1"/>
</dbReference>